<feature type="transmembrane region" description="Helical" evidence="5">
    <location>
        <begin position="222"/>
        <end position="243"/>
    </location>
</feature>
<evidence type="ECO:0000256" key="3">
    <source>
        <dbReference type="ARBA" id="ARBA00022989"/>
    </source>
</evidence>
<dbReference type="GO" id="GO:0055085">
    <property type="term" value="P:transmembrane transport"/>
    <property type="evidence" value="ECO:0007669"/>
    <property type="project" value="InterPro"/>
</dbReference>
<accession>A0A3M9L190</accession>
<comment type="similarity">
    <text evidence="5">Belongs to the binding-protein-dependent transport system permease family.</text>
</comment>
<evidence type="ECO:0000313" key="8">
    <source>
        <dbReference type="EMBL" id="KAB1114180.1"/>
    </source>
</evidence>
<dbReference type="InterPro" id="IPR000515">
    <property type="entry name" value="MetI-like"/>
</dbReference>
<reference evidence="7 9" key="2">
    <citation type="submission" date="2018-08" db="EMBL/GenBank/DDBJ databases">
        <title>Streptomyces kandeliansis sp. nov., an endophytic bacterium isolated from mangrove plant.</title>
        <authorList>
            <person name="Wang R."/>
        </authorList>
    </citation>
    <scope>NUCLEOTIDE SEQUENCE [LARGE SCALE GENOMIC DNA]</scope>
    <source>
        <strain evidence="7">110B</strain>
        <strain evidence="9">H14(2018)</strain>
    </source>
</reference>
<evidence type="ECO:0000313" key="7">
    <source>
        <dbReference type="EMBL" id="AXH93330.1"/>
    </source>
</evidence>
<feature type="domain" description="ABC transmembrane type-1" evidence="6">
    <location>
        <begin position="82"/>
        <end position="296"/>
    </location>
</feature>
<feature type="transmembrane region" description="Helical" evidence="5">
    <location>
        <begin position="275"/>
        <end position="299"/>
    </location>
</feature>
<evidence type="ECO:0000313" key="10">
    <source>
        <dbReference type="Proteomes" id="UP000471364"/>
    </source>
</evidence>
<dbReference type="Proteomes" id="UP000471364">
    <property type="component" value="Unassembled WGS sequence"/>
</dbReference>
<dbReference type="Proteomes" id="UP000253958">
    <property type="component" value="Chromosome"/>
</dbReference>
<dbReference type="Gene3D" id="1.10.3720.10">
    <property type="entry name" value="MetI-like"/>
    <property type="match status" value="1"/>
</dbReference>
<reference evidence="7 9" key="1">
    <citation type="submission" date="2018-07" db="EMBL/GenBank/DDBJ databases">
        <authorList>
            <person name="Ye Y."/>
        </authorList>
    </citation>
    <scope>NUCLEOTIDE SEQUENCE [LARGE SCALE GENOMIC DNA]</scope>
    <source>
        <strain evidence="7">110B</strain>
        <strain evidence="9">H14(2018)</strain>
    </source>
</reference>
<reference evidence="8 10" key="3">
    <citation type="submission" date="2019-09" db="EMBL/GenBank/DDBJ databases">
        <title>High taxonomic diversity of Micromonospora strains isolated from Medicago sativa nodules in different geographical locations.</title>
        <authorList>
            <person name="Martinez-Hidalgo P."/>
            <person name="Flores-Felix J.D."/>
            <person name="Velazquez E."/>
            <person name="Brau L."/>
            <person name="Trujillo M.E."/>
            <person name="Martinez-Molina E."/>
        </authorList>
    </citation>
    <scope>NUCLEOTIDE SEQUENCE [LARGE SCALE GENOMIC DNA]</scope>
    <source>
        <strain evidence="8 10">ALFB5</strain>
    </source>
</reference>
<dbReference type="AlphaFoldDB" id="A0A3M9L190"/>
<dbReference type="PROSITE" id="PS50928">
    <property type="entry name" value="ABC_TM1"/>
    <property type="match status" value="1"/>
</dbReference>
<dbReference type="RefSeq" id="WP_047893475.1">
    <property type="nucleotide sequence ID" value="NZ_CBDRIQ010000036.1"/>
</dbReference>
<name>A0A3M9L190_9ACTN</name>
<dbReference type="PANTHER" id="PTHR43496">
    <property type="entry name" value="PROTEIN LPLB"/>
    <property type="match status" value="1"/>
</dbReference>
<evidence type="ECO:0000256" key="1">
    <source>
        <dbReference type="ARBA" id="ARBA00004141"/>
    </source>
</evidence>
<feature type="transmembrane region" description="Helical" evidence="5">
    <location>
        <begin position="122"/>
        <end position="142"/>
    </location>
</feature>
<dbReference type="EMBL" id="CP031263">
    <property type="protein sequence ID" value="AXH93330.1"/>
    <property type="molecule type" value="Genomic_DNA"/>
</dbReference>
<dbReference type="PANTHER" id="PTHR43496:SF1">
    <property type="entry name" value="POLYGALACTURONAN_RHAMNOGALACTURONAN TRANSPORT SYSTEM PERMEASE PROTEIN YTEP"/>
    <property type="match status" value="1"/>
</dbReference>
<feature type="transmembrane region" description="Helical" evidence="5">
    <location>
        <begin position="182"/>
        <end position="201"/>
    </location>
</feature>
<sequence>MAAPIPRSRRTPWRRALRRDWQLYSLAVLPLLFFLTFRYLPMLGNVIAFRRFQPGGSIFGEYWTGLRYFRLFFTDPTFWSVFTNTLVLGALTLLFCFPLPIVLALLLNEVRNRALKRFVQSVSYLPHFLSIVIVAAMVLQLLSVDGTVNQMVRAVGGEPVPFMQQAGWFRTIYVSSEVWQTVGWGTILYLAALTTVDGDLYEAARIDGANRWRQTWHVTLPGIRPTMVTLLILNIGTFMAVGFEKILLLYNPLTYPTADVISTYLYRVGIVSGNLSYAAAIGLFESVIGLTLVLSANAISRRTVGTSLW</sequence>
<feature type="transmembrane region" description="Helical" evidence="5">
    <location>
        <begin position="21"/>
        <end position="40"/>
    </location>
</feature>
<protein>
    <submittedName>
        <fullName evidence="7">Sugar ABC transporter permease</fullName>
    </submittedName>
</protein>
<dbReference type="EMBL" id="WAAR01000051">
    <property type="protein sequence ID" value="KAB1114180.1"/>
    <property type="molecule type" value="Genomic_DNA"/>
</dbReference>
<evidence type="ECO:0000313" key="9">
    <source>
        <dbReference type="Proteomes" id="UP000253958"/>
    </source>
</evidence>
<evidence type="ECO:0000256" key="5">
    <source>
        <dbReference type="RuleBase" id="RU363032"/>
    </source>
</evidence>
<evidence type="ECO:0000256" key="4">
    <source>
        <dbReference type="ARBA" id="ARBA00023136"/>
    </source>
</evidence>
<gene>
    <name evidence="7" type="ORF">DVH21_27165</name>
    <name evidence="8" type="ORF">F6X54_13585</name>
</gene>
<keyword evidence="2 5" id="KW-0812">Transmembrane</keyword>
<proteinExistence type="inferred from homology"/>
<keyword evidence="10" id="KW-1185">Reference proteome</keyword>
<dbReference type="SUPFAM" id="SSF161098">
    <property type="entry name" value="MetI-like"/>
    <property type="match status" value="1"/>
</dbReference>
<feature type="transmembrane region" description="Helical" evidence="5">
    <location>
        <begin position="86"/>
        <end position="110"/>
    </location>
</feature>
<dbReference type="Pfam" id="PF00528">
    <property type="entry name" value="BPD_transp_1"/>
    <property type="match status" value="1"/>
</dbReference>
<organism evidence="7 9">
    <name type="scientific">Micromonospora aurantiaca</name>
    <name type="common">nom. illeg.</name>
    <dbReference type="NCBI Taxonomy" id="47850"/>
    <lineage>
        <taxon>Bacteria</taxon>
        <taxon>Bacillati</taxon>
        <taxon>Actinomycetota</taxon>
        <taxon>Actinomycetes</taxon>
        <taxon>Micromonosporales</taxon>
        <taxon>Micromonosporaceae</taxon>
        <taxon>Micromonospora</taxon>
    </lineage>
</organism>
<evidence type="ECO:0000259" key="6">
    <source>
        <dbReference type="PROSITE" id="PS50928"/>
    </source>
</evidence>
<dbReference type="GO" id="GO:0005886">
    <property type="term" value="C:plasma membrane"/>
    <property type="evidence" value="ECO:0007669"/>
    <property type="project" value="UniProtKB-SubCell"/>
</dbReference>
<keyword evidence="3 5" id="KW-1133">Transmembrane helix</keyword>
<keyword evidence="4 5" id="KW-0472">Membrane</keyword>
<comment type="subcellular location">
    <subcellularLocation>
        <location evidence="5">Cell membrane</location>
        <topology evidence="5">Multi-pass membrane protein</topology>
    </subcellularLocation>
    <subcellularLocation>
        <location evidence="1">Membrane</location>
        <topology evidence="1">Multi-pass membrane protein</topology>
    </subcellularLocation>
</comment>
<dbReference type="InterPro" id="IPR035906">
    <property type="entry name" value="MetI-like_sf"/>
</dbReference>
<evidence type="ECO:0000256" key="2">
    <source>
        <dbReference type="ARBA" id="ARBA00022692"/>
    </source>
</evidence>
<keyword evidence="5" id="KW-0813">Transport</keyword>
<dbReference type="CDD" id="cd06261">
    <property type="entry name" value="TM_PBP2"/>
    <property type="match status" value="1"/>
</dbReference>